<reference evidence="2" key="1">
    <citation type="submission" date="2023-04" db="EMBL/GenBank/DDBJ databases">
        <title>Phytophthora lilii NBRC 32176.</title>
        <authorList>
            <person name="Ichikawa N."/>
            <person name="Sato H."/>
            <person name="Tonouchi N."/>
        </authorList>
    </citation>
    <scope>NUCLEOTIDE SEQUENCE</scope>
    <source>
        <strain evidence="2">NBRC 32176</strain>
    </source>
</reference>
<feature type="compositionally biased region" description="Basic and acidic residues" evidence="1">
    <location>
        <begin position="146"/>
        <end position="156"/>
    </location>
</feature>
<accession>A0A9W6TI94</accession>
<evidence type="ECO:0000313" key="2">
    <source>
        <dbReference type="EMBL" id="GMF13600.1"/>
    </source>
</evidence>
<feature type="region of interest" description="Disordered" evidence="1">
    <location>
        <begin position="1"/>
        <end position="57"/>
    </location>
</feature>
<feature type="compositionally biased region" description="Polar residues" evidence="1">
    <location>
        <begin position="1"/>
        <end position="16"/>
    </location>
</feature>
<evidence type="ECO:0000256" key="1">
    <source>
        <dbReference type="SAM" id="MobiDB-lite"/>
    </source>
</evidence>
<feature type="compositionally biased region" description="Basic and acidic residues" evidence="1">
    <location>
        <begin position="216"/>
        <end position="230"/>
    </location>
</feature>
<name>A0A9W6TI94_9STRA</name>
<dbReference type="AlphaFoldDB" id="A0A9W6TI94"/>
<proteinExistence type="predicted"/>
<protein>
    <submittedName>
        <fullName evidence="2">Unnamed protein product</fullName>
    </submittedName>
</protein>
<gene>
    <name evidence="2" type="ORF">Plil01_000405900</name>
</gene>
<comment type="caution">
    <text evidence="2">The sequence shown here is derived from an EMBL/GenBank/DDBJ whole genome shotgun (WGS) entry which is preliminary data.</text>
</comment>
<organism evidence="2 3">
    <name type="scientific">Phytophthora lilii</name>
    <dbReference type="NCBI Taxonomy" id="2077276"/>
    <lineage>
        <taxon>Eukaryota</taxon>
        <taxon>Sar</taxon>
        <taxon>Stramenopiles</taxon>
        <taxon>Oomycota</taxon>
        <taxon>Peronosporomycetes</taxon>
        <taxon>Peronosporales</taxon>
        <taxon>Peronosporaceae</taxon>
        <taxon>Phytophthora</taxon>
    </lineage>
</organism>
<feature type="compositionally biased region" description="Polar residues" evidence="1">
    <location>
        <begin position="126"/>
        <end position="145"/>
    </location>
</feature>
<evidence type="ECO:0000313" key="3">
    <source>
        <dbReference type="Proteomes" id="UP001165083"/>
    </source>
</evidence>
<sequence>MTRVSQLTSRASQSKSPVDKPVKQEMVVSYHAIEEDDGHSNESSVSRQRRRAPSLQVEHEVACPVGLDQPSHPLYEILIALAQASCRRTRYRRQSYGNPGVARSSARAPDPATPRYPDLDPGRSAFGSTTLAKDSSTKAYCSTQQDLRKEDQERKPPLQGNPQARSRSRPPDSSSSKSLQIWTYRQQSEDFHAAPTHSLVSPRRSRLLRTRTSLESPREQDPAHTDGYTR</sequence>
<keyword evidence="3" id="KW-1185">Reference proteome</keyword>
<dbReference type="Proteomes" id="UP001165083">
    <property type="component" value="Unassembled WGS sequence"/>
</dbReference>
<dbReference type="EMBL" id="BSXW01000162">
    <property type="protein sequence ID" value="GMF13600.1"/>
    <property type="molecule type" value="Genomic_DNA"/>
</dbReference>
<feature type="region of interest" description="Disordered" evidence="1">
    <location>
        <begin position="89"/>
        <end position="230"/>
    </location>
</feature>